<feature type="binding site" evidence="4">
    <location>
        <position position="279"/>
    </location>
    <ligand>
        <name>L-histidine</name>
        <dbReference type="ChEBI" id="CHEBI:57595"/>
    </ligand>
</feature>
<evidence type="ECO:0000256" key="1">
    <source>
        <dbReference type="ARBA" id="ARBA00008226"/>
    </source>
</evidence>
<evidence type="ECO:0000313" key="6">
    <source>
        <dbReference type="EMBL" id="KAF0852779.1"/>
    </source>
</evidence>
<comment type="catalytic activity">
    <reaction evidence="3">
        <text>tRNA(His) + L-histidine + ATP = L-histidyl-tRNA(His) + AMP + diphosphate + H(+)</text>
        <dbReference type="Rhea" id="RHEA:17313"/>
        <dbReference type="Rhea" id="RHEA-COMP:9665"/>
        <dbReference type="Rhea" id="RHEA-COMP:9689"/>
        <dbReference type="ChEBI" id="CHEBI:15378"/>
        <dbReference type="ChEBI" id="CHEBI:30616"/>
        <dbReference type="ChEBI" id="CHEBI:33019"/>
        <dbReference type="ChEBI" id="CHEBI:57595"/>
        <dbReference type="ChEBI" id="CHEBI:78442"/>
        <dbReference type="ChEBI" id="CHEBI:78527"/>
        <dbReference type="ChEBI" id="CHEBI:456215"/>
        <dbReference type="EC" id="6.1.1.21"/>
    </reaction>
</comment>
<dbReference type="GO" id="GO:0006427">
    <property type="term" value="P:histidyl-tRNA aminoacylation"/>
    <property type="evidence" value="ECO:0007669"/>
    <property type="project" value="InterPro"/>
</dbReference>
<evidence type="ECO:0000256" key="3">
    <source>
        <dbReference type="ARBA" id="ARBA00047639"/>
    </source>
</evidence>
<feature type="domain" description="Aminoacyl-transfer RNA synthetases class-II family profile" evidence="5">
    <location>
        <begin position="8"/>
        <end position="349"/>
    </location>
</feature>
<dbReference type="InterPro" id="IPR004516">
    <property type="entry name" value="HisRS/HisZ"/>
</dbReference>
<feature type="binding site" evidence="4">
    <location>
        <position position="135"/>
    </location>
    <ligand>
        <name>L-histidine</name>
        <dbReference type="ChEBI" id="CHEBI:57595"/>
    </ligand>
</feature>
<dbReference type="Proteomes" id="UP000799049">
    <property type="component" value="Unassembled WGS sequence"/>
</dbReference>
<evidence type="ECO:0000313" key="7">
    <source>
        <dbReference type="Proteomes" id="UP000799049"/>
    </source>
</evidence>
<evidence type="ECO:0000256" key="4">
    <source>
        <dbReference type="PIRSR" id="PIRSR001549-1"/>
    </source>
</evidence>
<evidence type="ECO:0000259" key="5">
    <source>
        <dbReference type="PROSITE" id="PS50862"/>
    </source>
</evidence>
<feature type="binding site" evidence="4">
    <location>
        <position position="117"/>
    </location>
    <ligand>
        <name>L-histidine</name>
        <dbReference type="ChEBI" id="CHEBI:57595"/>
    </ligand>
</feature>
<dbReference type="InterPro" id="IPR041715">
    <property type="entry name" value="HisRS-like_core"/>
</dbReference>
<dbReference type="GO" id="GO:0004821">
    <property type="term" value="F:histidine-tRNA ligase activity"/>
    <property type="evidence" value="ECO:0007669"/>
    <property type="project" value="UniProtKB-EC"/>
</dbReference>
<dbReference type="EMBL" id="VRVR01000016">
    <property type="protein sequence ID" value="KAF0852779.1"/>
    <property type="molecule type" value="Genomic_DNA"/>
</dbReference>
<dbReference type="InterPro" id="IPR006195">
    <property type="entry name" value="aa-tRNA-synth_II"/>
</dbReference>
<comment type="caution">
    <text evidence="6">The sequence shown here is derived from an EMBL/GenBank/DDBJ whole genome shotgun (WGS) entry which is preliminary data.</text>
</comment>
<dbReference type="Gene3D" id="3.30.930.10">
    <property type="entry name" value="Bira Bifunctional Protein, Domain 2"/>
    <property type="match status" value="1"/>
</dbReference>
<dbReference type="HAMAP" id="MF_00127">
    <property type="entry name" value="His_tRNA_synth"/>
    <property type="match status" value="1"/>
</dbReference>
<dbReference type="SUPFAM" id="SSF55681">
    <property type="entry name" value="Class II aaRS and biotin synthetases"/>
    <property type="match status" value="1"/>
</dbReference>
<dbReference type="CDD" id="cd00773">
    <property type="entry name" value="HisRS-like_core"/>
    <property type="match status" value="1"/>
</dbReference>
<dbReference type="NCBIfam" id="TIGR00442">
    <property type="entry name" value="hisS"/>
    <property type="match status" value="1"/>
</dbReference>
<dbReference type="EC" id="6.1.1.21" evidence="2"/>
<comment type="similarity">
    <text evidence="1">Belongs to the class-II aminoacyl-tRNA synthetase family.</text>
</comment>
<dbReference type="GO" id="GO:0005524">
    <property type="term" value="F:ATP binding"/>
    <property type="evidence" value="ECO:0007669"/>
    <property type="project" value="InterPro"/>
</dbReference>
<dbReference type="OrthoDB" id="1906957at2759"/>
<dbReference type="InterPro" id="IPR015807">
    <property type="entry name" value="His-tRNA-ligase"/>
</dbReference>
<dbReference type="PANTHER" id="PTHR43707">
    <property type="entry name" value="HISTIDYL-TRNA SYNTHETASE"/>
    <property type="match status" value="1"/>
</dbReference>
<reference evidence="6" key="1">
    <citation type="submission" date="2019-09" db="EMBL/GenBank/DDBJ databases">
        <title>The Mitochondrial Proteome of the Jakobid, Andalucia godoyi, a Protist With the Most Gene-Rich and Bacteria-Like Mitochondrial Genome.</title>
        <authorList>
            <person name="Gray M.W."/>
            <person name="Burger G."/>
            <person name="Derelle R."/>
            <person name="Klimes V."/>
            <person name="Leger M."/>
            <person name="Sarrasin M."/>
            <person name="Vlcek C."/>
            <person name="Roger A.J."/>
            <person name="Elias M."/>
            <person name="Lang B.F."/>
        </authorList>
    </citation>
    <scope>NUCLEOTIDE SEQUENCE</scope>
    <source>
        <strain evidence="6">And28</strain>
    </source>
</reference>
<evidence type="ECO:0000256" key="2">
    <source>
        <dbReference type="ARBA" id="ARBA00012815"/>
    </source>
</evidence>
<feature type="binding site" evidence="4">
    <location>
        <position position="131"/>
    </location>
    <ligand>
        <name>L-histidine</name>
        <dbReference type="ChEBI" id="CHEBI:57595"/>
    </ligand>
</feature>
<dbReference type="GO" id="GO:0005737">
    <property type="term" value="C:cytoplasm"/>
    <property type="evidence" value="ECO:0007669"/>
    <property type="project" value="InterPro"/>
</dbReference>
<feature type="binding site" evidence="4">
    <location>
        <begin position="86"/>
        <end position="88"/>
    </location>
    <ligand>
        <name>L-histidine</name>
        <dbReference type="ChEBI" id="CHEBI:57595"/>
    </ligand>
</feature>
<accession>A0A8K0F4B0</accession>
<dbReference type="PROSITE" id="PS50862">
    <property type="entry name" value="AA_TRNA_LIGASE_II"/>
    <property type="match status" value="1"/>
</dbReference>
<feature type="binding site" evidence="4">
    <location>
        <begin position="283"/>
        <end position="284"/>
    </location>
    <ligand>
        <name>L-histidine</name>
        <dbReference type="ChEBI" id="CHEBI:57595"/>
    </ligand>
</feature>
<dbReference type="PANTHER" id="PTHR43707:SF1">
    <property type="entry name" value="HISTIDINE--TRNA LIGASE, MITOCHONDRIAL-RELATED"/>
    <property type="match status" value="1"/>
</dbReference>
<dbReference type="Pfam" id="PF13393">
    <property type="entry name" value="tRNA-synt_His"/>
    <property type="match status" value="1"/>
</dbReference>
<gene>
    <name evidence="6" type="ORF">ANDGO_01039</name>
</gene>
<protein>
    <recommendedName>
        <fullName evidence="2">histidine--tRNA ligase</fullName>
        <ecNumber evidence="2">6.1.1.21</ecNumber>
    </recommendedName>
</protein>
<dbReference type="InterPro" id="IPR045864">
    <property type="entry name" value="aa-tRNA-synth_II/BPL/LPL"/>
</dbReference>
<keyword evidence="7" id="KW-1185">Reference proteome</keyword>
<dbReference type="PIRSF" id="PIRSF001549">
    <property type="entry name" value="His-tRNA_synth"/>
    <property type="match status" value="1"/>
</dbReference>
<organism evidence="6 7">
    <name type="scientific">Andalucia godoyi</name>
    <name type="common">Flagellate</name>
    <dbReference type="NCBI Taxonomy" id="505711"/>
    <lineage>
        <taxon>Eukaryota</taxon>
        <taxon>Discoba</taxon>
        <taxon>Jakobida</taxon>
        <taxon>Andalucina</taxon>
        <taxon>Andaluciidae</taxon>
        <taxon>Andalucia</taxon>
    </lineage>
</organism>
<dbReference type="AlphaFoldDB" id="A0A8K0F4B0"/>
<sequence>MASFRPPRGMHDLLPTAFRKMSLIRDVAMRVCGGYGYQMVETPVVEHKSVFVRSLGDDSDVVAKEMYAVSGSDGSASREELILRPEMTASVVRALLSEPDLHHTFPHRWMYCGPMFRYERPQKGRLRQFHQTGIELLGSSHPRADVECLSVGLDFLNNLFPTTSFSNLKFKVLVNSLGDAESRTSYRKELTSHFEKHLSSLSEDSASRFRRGSVLRILDSKSPEDREAITTAPSLMEFLNPLSSARFMEVRSLLQDYLEQFGPEMMQRFELHVDPRLVRGLDYYSHTCFEVACESPLLGESQSTVLAGGRYDGLSEALGGKNVPSIGWAAGVERLSLLRYPDDAHTVSPEMPVVVVVVVGNAPYLYQLARSIRLCCGNVVVLHNFEDVRLDKALKKASRISADFVVFERLCERGATEQGYVIRDLKKSIQEEATTLAAALQIVSSFLDAK</sequence>
<proteinExistence type="inferred from homology"/>
<name>A0A8K0F4B0_ANDGO</name>